<evidence type="ECO:0000313" key="3">
    <source>
        <dbReference type="Proteomes" id="UP001227126"/>
    </source>
</evidence>
<keyword evidence="1" id="KW-0732">Signal</keyword>
<keyword evidence="3" id="KW-1185">Reference proteome</keyword>
<feature type="chain" id="PRO_5046000714" evidence="1">
    <location>
        <begin position="20"/>
        <end position="104"/>
    </location>
</feature>
<evidence type="ECO:0000313" key="2">
    <source>
        <dbReference type="EMBL" id="MDK3072864.1"/>
    </source>
</evidence>
<evidence type="ECO:0000256" key="1">
    <source>
        <dbReference type="SAM" id="SignalP"/>
    </source>
</evidence>
<dbReference type="RefSeq" id="WP_284484805.1">
    <property type="nucleotide sequence ID" value="NZ_JASNJE010000006.1"/>
</dbReference>
<accession>A0ABT7FCL6</accession>
<name>A0ABT7FCL6_9RHOB</name>
<gene>
    <name evidence="2" type="ORF">QO034_07060</name>
</gene>
<proteinExistence type="predicted"/>
<reference evidence="2 3" key="1">
    <citation type="submission" date="2023-05" db="EMBL/GenBank/DDBJ databases">
        <title>Sedimentitalea sp. nov. JM2-8.</title>
        <authorList>
            <person name="Huang J."/>
        </authorList>
    </citation>
    <scope>NUCLEOTIDE SEQUENCE [LARGE SCALE GENOMIC DNA]</scope>
    <source>
        <strain evidence="2 3">JM2-8</strain>
    </source>
</reference>
<sequence>MKLLITTLSALTMALPAMASGPGESHAGKGTAYLGNGVLSYEVFEASITHADMENCPVEFDPDAVFCRLTLANDSAHVFVFSYDGAQPLLAVKHYELDGDFLPF</sequence>
<feature type="signal peptide" evidence="1">
    <location>
        <begin position="1"/>
        <end position="19"/>
    </location>
</feature>
<protein>
    <submittedName>
        <fullName evidence="2">Uncharacterized protein</fullName>
    </submittedName>
</protein>
<organism evidence="2 3">
    <name type="scientific">Sedimentitalea xiamensis</name>
    <dbReference type="NCBI Taxonomy" id="3050037"/>
    <lineage>
        <taxon>Bacteria</taxon>
        <taxon>Pseudomonadati</taxon>
        <taxon>Pseudomonadota</taxon>
        <taxon>Alphaproteobacteria</taxon>
        <taxon>Rhodobacterales</taxon>
        <taxon>Paracoccaceae</taxon>
        <taxon>Sedimentitalea</taxon>
    </lineage>
</organism>
<dbReference type="Proteomes" id="UP001227126">
    <property type="component" value="Unassembled WGS sequence"/>
</dbReference>
<comment type="caution">
    <text evidence="2">The sequence shown here is derived from an EMBL/GenBank/DDBJ whole genome shotgun (WGS) entry which is preliminary data.</text>
</comment>
<dbReference type="EMBL" id="JASNJE010000006">
    <property type="protein sequence ID" value="MDK3072864.1"/>
    <property type="molecule type" value="Genomic_DNA"/>
</dbReference>